<dbReference type="Proteomes" id="UP000078292">
    <property type="component" value="Unassembled WGS sequence"/>
</dbReference>
<dbReference type="GO" id="GO:0071949">
    <property type="term" value="F:FAD binding"/>
    <property type="evidence" value="ECO:0007669"/>
    <property type="project" value="InterPro"/>
</dbReference>
<dbReference type="SUPFAM" id="SSF56176">
    <property type="entry name" value="FAD-binding/transporter-associated domain-like"/>
    <property type="match status" value="1"/>
</dbReference>
<protein>
    <submittedName>
        <fullName evidence="3">FAD-binding protein</fullName>
    </submittedName>
</protein>
<dbReference type="Gene3D" id="3.30.70.2520">
    <property type="match status" value="1"/>
</dbReference>
<dbReference type="GO" id="GO:0003885">
    <property type="term" value="F:D-arabinono-1,4-lactone oxidase activity"/>
    <property type="evidence" value="ECO:0007669"/>
    <property type="project" value="InterPro"/>
</dbReference>
<sequence>MTAQSISNAKVNQPWKNWGGNQEFTPALTVRPTTEAEIVAAVRHAIQEKMTVRVAGAGHSFTPVVATNGLLLDLSDMQQVTGVDSETRRVRALGGTQIDKFGDPLWKAGLSLGNQGDIDKQAIAGAISTATHGSGIESGCFSSMITWVRLINGHGEIIEIDEGDMKRLRAAQVAVGTLGVILEVELQAVPAYHLREEITYETTDELLDGWDQNPHNARHFSFLWCQAPESAGLYELPTPPGLDMVGRAYTKRYWAEDLDDVNNPITEEGRRHDRAYRIYPGGFGIPFHELEYYVGVDRAKDAWIALKDLIFEQHPEQKYPIETRWTQADQGYISPFYREDKVSLSVSGAPGTNYEPYLRDVDKLLQQFDATVHWGKIHYLTRERADKLFPEIETFRQVRRELDPNGVFLNKHTEELFS</sequence>
<keyword evidence="4" id="KW-1185">Reference proteome</keyword>
<dbReference type="PROSITE" id="PS51387">
    <property type="entry name" value="FAD_PCMH"/>
    <property type="match status" value="1"/>
</dbReference>
<dbReference type="InterPro" id="IPR016167">
    <property type="entry name" value="FAD-bd_PCMH_sub1"/>
</dbReference>
<proteinExistence type="predicted"/>
<dbReference type="Gene3D" id="3.30.43.10">
    <property type="entry name" value="Uridine Diphospho-n-acetylenolpyruvylglucosamine Reductase, domain 2"/>
    <property type="match status" value="1"/>
</dbReference>
<feature type="domain" description="FAD-binding PCMH-type" evidence="2">
    <location>
        <begin position="22"/>
        <end position="191"/>
    </location>
</feature>
<evidence type="ECO:0000256" key="1">
    <source>
        <dbReference type="ARBA" id="ARBA00023002"/>
    </source>
</evidence>
<dbReference type="Gene3D" id="3.30.465.10">
    <property type="match status" value="1"/>
</dbReference>
<dbReference type="InterPro" id="IPR036318">
    <property type="entry name" value="FAD-bd_PCMH-like_sf"/>
</dbReference>
<dbReference type="InterPro" id="IPR010031">
    <property type="entry name" value="FAD_lactone_oxidase-like"/>
</dbReference>
<dbReference type="InterPro" id="IPR016171">
    <property type="entry name" value="Vanillyl_alc_oxidase_C-sub2"/>
</dbReference>
<dbReference type="InterPro" id="IPR007173">
    <property type="entry name" value="ALO_C"/>
</dbReference>
<evidence type="ECO:0000313" key="4">
    <source>
        <dbReference type="Proteomes" id="UP000078292"/>
    </source>
</evidence>
<comment type="caution">
    <text evidence="3">The sequence shown here is derived from an EMBL/GenBank/DDBJ whole genome shotgun (WGS) entry which is preliminary data.</text>
</comment>
<accession>A0A1B7M0C2</accession>
<dbReference type="InterPro" id="IPR006094">
    <property type="entry name" value="Oxid_FAD_bind_N"/>
</dbReference>
<dbReference type="GO" id="GO:0016020">
    <property type="term" value="C:membrane"/>
    <property type="evidence" value="ECO:0007669"/>
    <property type="project" value="InterPro"/>
</dbReference>
<dbReference type="STRING" id="1837282.A6F49_08740"/>
<evidence type="ECO:0000313" key="3">
    <source>
        <dbReference type="EMBL" id="OAV61517.1"/>
    </source>
</evidence>
<dbReference type="EMBL" id="LXEY01000016">
    <property type="protein sequence ID" value="OAV61517.1"/>
    <property type="molecule type" value="Genomic_DNA"/>
</dbReference>
<dbReference type="AlphaFoldDB" id="A0A1B7M0C2"/>
<dbReference type="RefSeq" id="WP_043057601.1">
    <property type="nucleotide sequence ID" value="NZ_LXEY01000016.1"/>
</dbReference>
<dbReference type="PIRSF" id="PIRSF000136">
    <property type="entry name" value="LGO_GLO"/>
    <property type="match status" value="1"/>
</dbReference>
<name>A0A1B7M0C2_9MICC</name>
<keyword evidence="1" id="KW-0560">Oxidoreductase</keyword>
<organism evidence="3 4">
    <name type="scientific">Enteractinococcus helveticum</name>
    <dbReference type="NCBI Taxonomy" id="1837282"/>
    <lineage>
        <taxon>Bacteria</taxon>
        <taxon>Bacillati</taxon>
        <taxon>Actinomycetota</taxon>
        <taxon>Actinomycetes</taxon>
        <taxon>Micrococcales</taxon>
        <taxon>Micrococcaceae</taxon>
    </lineage>
</organism>
<dbReference type="InterPro" id="IPR016166">
    <property type="entry name" value="FAD-bd_PCMH"/>
</dbReference>
<gene>
    <name evidence="3" type="ORF">A6F49_08740</name>
</gene>
<dbReference type="Pfam" id="PF04030">
    <property type="entry name" value="ALO"/>
    <property type="match status" value="1"/>
</dbReference>
<dbReference type="OrthoDB" id="9800184at2"/>
<dbReference type="Pfam" id="PF01565">
    <property type="entry name" value="FAD_binding_4"/>
    <property type="match status" value="1"/>
</dbReference>
<dbReference type="PANTHER" id="PTHR43762:SF1">
    <property type="entry name" value="D-ARABINONO-1,4-LACTONE OXIDASE"/>
    <property type="match status" value="1"/>
</dbReference>
<reference evidence="3 4" key="1">
    <citation type="submission" date="2016-04" db="EMBL/GenBank/DDBJ databases">
        <title>First whole genome shotgun sequence of the bacterium Enteractinococcus sp. strain UASWS1574.</title>
        <authorList>
            <person name="Crovadore J."/>
            <person name="Chablais R."/>
            <person name="Lefort F."/>
        </authorList>
    </citation>
    <scope>NUCLEOTIDE SEQUENCE [LARGE SCALE GENOMIC DNA]</scope>
    <source>
        <strain evidence="3 4">UASWS1574</strain>
    </source>
</reference>
<dbReference type="Gene3D" id="1.10.45.10">
    <property type="entry name" value="Vanillyl-alcohol Oxidase, Chain A, domain 4"/>
    <property type="match status" value="1"/>
</dbReference>
<dbReference type="InterPro" id="IPR016169">
    <property type="entry name" value="FAD-bd_PCMH_sub2"/>
</dbReference>
<evidence type="ECO:0000259" key="2">
    <source>
        <dbReference type="PROSITE" id="PS51387"/>
    </source>
</evidence>
<dbReference type="PANTHER" id="PTHR43762">
    <property type="entry name" value="L-GULONOLACTONE OXIDASE"/>
    <property type="match status" value="1"/>
</dbReference>